<evidence type="ECO:0000259" key="7">
    <source>
        <dbReference type="Pfam" id="PF00724"/>
    </source>
</evidence>
<keyword evidence="2" id="KW-0285">Flavoprotein</keyword>
<accession>A0A830F5T4</accession>
<evidence type="ECO:0000256" key="5">
    <source>
        <dbReference type="ARBA" id="ARBA00023002"/>
    </source>
</evidence>
<dbReference type="Pfam" id="PF00724">
    <property type="entry name" value="Oxidored_FMN"/>
    <property type="match status" value="1"/>
</dbReference>
<name>A0A830F5T4_9EURY</name>
<reference evidence="8" key="1">
    <citation type="journal article" date="2014" name="Int. J. Syst. Evol. Microbiol.">
        <title>Complete genome sequence of Corynebacterium casei LMG S-19264T (=DSM 44701T), isolated from a smear-ripened cheese.</title>
        <authorList>
            <consortium name="US DOE Joint Genome Institute (JGI-PGF)"/>
            <person name="Walter F."/>
            <person name="Albersmeier A."/>
            <person name="Kalinowski J."/>
            <person name="Ruckert C."/>
        </authorList>
    </citation>
    <scope>NUCLEOTIDE SEQUENCE</scope>
    <source>
        <strain evidence="8">JCM 19596</strain>
    </source>
</reference>
<dbReference type="GO" id="GO:0010181">
    <property type="term" value="F:FMN binding"/>
    <property type="evidence" value="ECO:0007669"/>
    <property type="project" value="InterPro"/>
</dbReference>
<protein>
    <submittedName>
        <fullName evidence="8">Oxidoreductase</fullName>
    </submittedName>
</protein>
<dbReference type="InterPro" id="IPR013785">
    <property type="entry name" value="Aldolase_TIM"/>
</dbReference>
<evidence type="ECO:0000256" key="1">
    <source>
        <dbReference type="ARBA" id="ARBA00001917"/>
    </source>
</evidence>
<gene>
    <name evidence="8" type="ORF">GCM10009039_14420</name>
</gene>
<dbReference type="EMBL" id="BMPG01000002">
    <property type="protein sequence ID" value="GGL57366.1"/>
    <property type="molecule type" value="Genomic_DNA"/>
</dbReference>
<sequence length="367" mass="40548">MVDDLFSSFELRETEFRNRLMVSPMCQYSVEAMDGVATPWHQVHLGSRASGGAGIVMAEKTAVEPRGRITPQDLGIWSEEHAEALRETTAFIKSQGASPGIQLGHAGRKASTSRPWEGHEPLQPDEDGWEVVAPSEDAWPYEEQDAPPMTVPSTDEVEDIVEQWREGAEHALDAGFEVAEIHGAHGYLLHQFLSPVTNHRDDKYGGSFENRARLILEVTEAVREVWPDDKPVFVRLSATDWLDDRESWDVEQTARLSDLLADAGADLVDVSSGGISPRSAPEWTGPNYQLALAEHVRENTETDIAVGTVGGITSPEQADAIIRNDRADLAIVGREFLRDPYFGLTAAAELGEDVQELAPVQYHRAFR</sequence>
<evidence type="ECO:0000256" key="3">
    <source>
        <dbReference type="ARBA" id="ARBA00022643"/>
    </source>
</evidence>
<feature type="domain" description="NADH:flavin oxidoreductase/NADH oxidase N-terminal" evidence="7">
    <location>
        <begin position="4"/>
        <end position="348"/>
    </location>
</feature>
<dbReference type="InterPro" id="IPR001155">
    <property type="entry name" value="OxRdtase_FMN_N"/>
</dbReference>
<keyword evidence="5" id="KW-0560">Oxidoreductase</keyword>
<dbReference type="PANTHER" id="PTHR43303">
    <property type="entry name" value="NADPH DEHYDROGENASE C23G7.10C-RELATED"/>
    <property type="match status" value="1"/>
</dbReference>
<dbReference type="SUPFAM" id="SSF51395">
    <property type="entry name" value="FMN-linked oxidoreductases"/>
    <property type="match status" value="1"/>
</dbReference>
<dbReference type="OrthoDB" id="122964at2157"/>
<evidence type="ECO:0000256" key="6">
    <source>
        <dbReference type="SAM" id="MobiDB-lite"/>
    </source>
</evidence>
<keyword evidence="9" id="KW-1185">Reference proteome</keyword>
<comment type="caution">
    <text evidence="8">The sequence shown here is derived from an EMBL/GenBank/DDBJ whole genome shotgun (WGS) entry which is preliminary data.</text>
</comment>
<comment type="cofactor">
    <cofactor evidence="1">
        <name>FMN</name>
        <dbReference type="ChEBI" id="CHEBI:58210"/>
    </cofactor>
</comment>
<dbReference type="InterPro" id="IPR044152">
    <property type="entry name" value="YqjM-like"/>
</dbReference>
<reference evidence="8" key="2">
    <citation type="submission" date="2020-09" db="EMBL/GenBank/DDBJ databases">
        <authorList>
            <person name="Sun Q."/>
            <person name="Ohkuma M."/>
        </authorList>
    </citation>
    <scope>NUCLEOTIDE SEQUENCE</scope>
    <source>
        <strain evidence="8">JCM 19596</strain>
    </source>
</reference>
<organism evidence="8 9">
    <name type="scientific">Halocalculus aciditolerans</name>
    <dbReference type="NCBI Taxonomy" id="1383812"/>
    <lineage>
        <taxon>Archaea</taxon>
        <taxon>Methanobacteriati</taxon>
        <taxon>Methanobacteriota</taxon>
        <taxon>Stenosarchaea group</taxon>
        <taxon>Halobacteria</taxon>
        <taxon>Halobacteriales</taxon>
        <taxon>Halobacteriaceae</taxon>
        <taxon>Halocalculus</taxon>
    </lineage>
</organism>
<evidence type="ECO:0000313" key="9">
    <source>
        <dbReference type="Proteomes" id="UP000607197"/>
    </source>
</evidence>
<keyword evidence="3" id="KW-0288">FMN</keyword>
<dbReference type="Proteomes" id="UP000607197">
    <property type="component" value="Unassembled WGS sequence"/>
</dbReference>
<dbReference type="RefSeq" id="WP_188977414.1">
    <property type="nucleotide sequence ID" value="NZ_BMPG01000002.1"/>
</dbReference>
<evidence type="ECO:0000256" key="2">
    <source>
        <dbReference type="ARBA" id="ARBA00022630"/>
    </source>
</evidence>
<evidence type="ECO:0000313" key="8">
    <source>
        <dbReference type="EMBL" id="GGL57366.1"/>
    </source>
</evidence>
<dbReference type="AlphaFoldDB" id="A0A830F5T4"/>
<evidence type="ECO:0000256" key="4">
    <source>
        <dbReference type="ARBA" id="ARBA00022857"/>
    </source>
</evidence>
<dbReference type="Gene3D" id="3.20.20.70">
    <property type="entry name" value="Aldolase class I"/>
    <property type="match status" value="1"/>
</dbReference>
<dbReference type="PANTHER" id="PTHR43303:SF4">
    <property type="entry name" value="NADPH DEHYDROGENASE C23G7.10C-RELATED"/>
    <property type="match status" value="1"/>
</dbReference>
<keyword evidence="4" id="KW-0521">NADP</keyword>
<feature type="region of interest" description="Disordered" evidence="6">
    <location>
        <begin position="97"/>
        <end position="128"/>
    </location>
</feature>
<dbReference type="CDD" id="cd02932">
    <property type="entry name" value="OYE_YqiM_FMN"/>
    <property type="match status" value="1"/>
</dbReference>
<dbReference type="GO" id="GO:0050661">
    <property type="term" value="F:NADP binding"/>
    <property type="evidence" value="ECO:0007669"/>
    <property type="project" value="InterPro"/>
</dbReference>
<dbReference type="GO" id="GO:0003959">
    <property type="term" value="F:NADPH dehydrogenase activity"/>
    <property type="evidence" value="ECO:0007669"/>
    <property type="project" value="InterPro"/>
</dbReference>
<proteinExistence type="predicted"/>